<evidence type="ECO:0000256" key="2">
    <source>
        <dbReference type="ARBA" id="ARBA00005833"/>
    </source>
</evidence>
<dbReference type="Gene3D" id="3.90.660.10">
    <property type="match status" value="1"/>
</dbReference>
<feature type="domain" description="Amine oxidase" evidence="9">
    <location>
        <begin position="117"/>
        <end position="197"/>
    </location>
</feature>
<dbReference type="SUPFAM" id="SSF54373">
    <property type="entry name" value="FAD-linked reductases, C-terminal domain"/>
    <property type="match status" value="1"/>
</dbReference>
<dbReference type="STRING" id="198312.SAMN02745193_02456"/>
<dbReference type="Pfam" id="PF01593">
    <property type="entry name" value="Amino_oxidase"/>
    <property type="match status" value="3"/>
</dbReference>
<evidence type="ECO:0000313" key="10">
    <source>
        <dbReference type="EMBL" id="SHN62546.1"/>
    </source>
</evidence>
<accession>A0A1M7SVZ3</accession>
<dbReference type="InterPro" id="IPR036188">
    <property type="entry name" value="FAD/NAD-bd_sf"/>
</dbReference>
<dbReference type="GO" id="GO:0050361">
    <property type="term" value="F:tryptophan 2-monooxygenase activity"/>
    <property type="evidence" value="ECO:0007669"/>
    <property type="project" value="UniProtKB-EC"/>
</dbReference>
<dbReference type="GO" id="GO:0009851">
    <property type="term" value="P:auxin biosynthetic process"/>
    <property type="evidence" value="ECO:0007669"/>
    <property type="project" value="UniProtKB-KW"/>
</dbReference>
<sequence>MMDRRTLLAAISAHLAIGSPALRHHAGIGQPLAGYLRTNWSKDPLSLGSYSYAAKTAKAGDRLSLAEPIAEAVFFAGEACHPDYGSTVHAAYESGVIVAKAVGRTSHERIAIIGAGISGLAAAQALAKAGRTVTIFEARDRIGGRIRTSHALGVPLDLGASWIHGVDGNPLGELADAIGLKRFGMSDSHVVRDGQGRKVRAMAQPDWLFEEVEAQTAFGADPDLVDADALEGNDGYGGGDVAFASGYSALLKTLEGDYDVALSSAVSRVRIMAAGVALDVEGQGLRAFDAVILTVPLGVLKAGAIGFDPPLPAGKLAAIGRSGMGVLDKLYLRFDAVFWDDATWIYTPETGLPRGQFNLWLNLHPYLGAPVLAAFNGGSAALALANLGDDQVVGQALDVLRRAYRG</sequence>
<keyword evidence="11" id="KW-1185">Reference proteome</keyword>
<dbReference type="SUPFAM" id="SSF51905">
    <property type="entry name" value="FAD/NAD(P)-binding domain"/>
    <property type="match status" value="2"/>
</dbReference>
<comment type="similarity">
    <text evidence="2">Belongs to the tryptophan 2-monooxygenase family.</text>
</comment>
<feature type="domain" description="Amine oxidase" evidence="9">
    <location>
        <begin position="29"/>
        <end position="102"/>
    </location>
</feature>
<dbReference type="PRINTS" id="PR00419">
    <property type="entry name" value="ADXRDTASE"/>
</dbReference>
<evidence type="ECO:0000256" key="1">
    <source>
        <dbReference type="ARBA" id="ARBA00004814"/>
    </source>
</evidence>
<dbReference type="EMBL" id="FRDF01000015">
    <property type="protein sequence ID" value="SHN62546.1"/>
    <property type="molecule type" value="Genomic_DNA"/>
</dbReference>
<evidence type="ECO:0000313" key="11">
    <source>
        <dbReference type="Proteomes" id="UP000184391"/>
    </source>
</evidence>
<proteinExistence type="inferred from homology"/>
<dbReference type="PANTHER" id="PTHR10742:SF386">
    <property type="entry name" value="LYSINE-SPECIFIC HISTONE DEMETHYLASE 1A"/>
    <property type="match status" value="1"/>
</dbReference>
<evidence type="ECO:0000256" key="4">
    <source>
        <dbReference type="ARBA" id="ARBA00012535"/>
    </source>
</evidence>
<dbReference type="InterPro" id="IPR050281">
    <property type="entry name" value="Flavin_monoamine_oxidase"/>
</dbReference>
<comment type="pathway">
    <text evidence="1">Plant hormone metabolism; auxin biosynthesis.</text>
</comment>
<keyword evidence="7" id="KW-0073">Auxin biosynthesis</keyword>
<feature type="domain" description="Amine oxidase" evidence="9">
    <location>
        <begin position="206"/>
        <end position="404"/>
    </location>
</feature>
<evidence type="ECO:0000256" key="3">
    <source>
        <dbReference type="ARBA" id="ARBA00005995"/>
    </source>
</evidence>
<dbReference type="PANTHER" id="PTHR10742">
    <property type="entry name" value="FLAVIN MONOAMINE OXIDASE"/>
    <property type="match status" value="1"/>
</dbReference>
<comment type="similarity">
    <text evidence="3">Belongs to the flavin monoamine oxidase family.</text>
</comment>
<reference evidence="11" key="1">
    <citation type="submission" date="2016-12" db="EMBL/GenBank/DDBJ databases">
        <authorList>
            <person name="Varghese N."/>
            <person name="Submissions S."/>
        </authorList>
    </citation>
    <scope>NUCLEOTIDE SEQUENCE [LARGE SCALE GENOMIC DNA]</scope>
    <source>
        <strain evidence="11">DSM 11032</strain>
    </source>
</reference>
<evidence type="ECO:0000259" key="9">
    <source>
        <dbReference type="Pfam" id="PF01593"/>
    </source>
</evidence>
<dbReference type="Gene3D" id="3.50.50.60">
    <property type="entry name" value="FAD/NAD(P)-binding domain"/>
    <property type="match status" value="2"/>
</dbReference>
<evidence type="ECO:0000256" key="7">
    <source>
        <dbReference type="ARBA" id="ARBA00023070"/>
    </source>
</evidence>
<organism evidence="10 11">
    <name type="scientific">Erythrobacter sanguineus</name>
    <dbReference type="NCBI Taxonomy" id="198312"/>
    <lineage>
        <taxon>Bacteria</taxon>
        <taxon>Pseudomonadati</taxon>
        <taxon>Pseudomonadota</taxon>
        <taxon>Alphaproteobacteria</taxon>
        <taxon>Sphingomonadales</taxon>
        <taxon>Erythrobacteraceae</taxon>
        <taxon>Erythrobacter/Porphyrobacter group</taxon>
        <taxon>Erythrobacter</taxon>
    </lineage>
</organism>
<gene>
    <name evidence="10" type="ORF">SAMN02745193_02456</name>
</gene>
<evidence type="ECO:0000256" key="5">
    <source>
        <dbReference type="ARBA" id="ARBA00017871"/>
    </source>
</evidence>
<dbReference type="OrthoDB" id="337830at2"/>
<protein>
    <recommendedName>
        <fullName evidence="5">Tryptophan 2-monooxygenase</fullName>
        <ecNumber evidence="4">1.13.12.3</ecNumber>
    </recommendedName>
</protein>
<dbReference type="Proteomes" id="UP000184391">
    <property type="component" value="Unassembled WGS sequence"/>
</dbReference>
<dbReference type="RefSeq" id="WP_084662667.1">
    <property type="nucleotide sequence ID" value="NZ_FRDF01000015.1"/>
</dbReference>
<dbReference type="EC" id="1.13.12.3" evidence="4"/>
<comment type="catalytic activity">
    <reaction evidence="8">
        <text>L-tryptophan + O2 = indole-3-acetamide + CO2 + H2O</text>
        <dbReference type="Rhea" id="RHEA:16165"/>
        <dbReference type="ChEBI" id="CHEBI:15377"/>
        <dbReference type="ChEBI" id="CHEBI:15379"/>
        <dbReference type="ChEBI" id="CHEBI:16031"/>
        <dbReference type="ChEBI" id="CHEBI:16526"/>
        <dbReference type="ChEBI" id="CHEBI:57912"/>
        <dbReference type="EC" id="1.13.12.3"/>
    </reaction>
</comment>
<keyword evidence="6" id="KW-0560">Oxidoreductase</keyword>
<dbReference type="InterPro" id="IPR002937">
    <property type="entry name" value="Amino_oxidase"/>
</dbReference>
<dbReference type="AlphaFoldDB" id="A0A1M7SVZ3"/>
<evidence type="ECO:0000256" key="6">
    <source>
        <dbReference type="ARBA" id="ARBA00023002"/>
    </source>
</evidence>
<name>A0A1M7SVZ3_9SPHN</name>
<evidence type="ECO:0000256" key="8">
    <source>
        <dbReference type="ARBA" id="ARBA00047321"/>
    </source>
</evidence>